<dbReference type="EMBL" id="JACDXJ010000004">
    <property type="protein sequence ID" value="MBA1159353.1"/>
    <property type="molecule type" value="Genomic_DNA"/>
</dbReference>
<keyword evidence="7" id="KW-1185">Reference proteome</keyword>
<dbReference type="AlphaFoldDB" id="A0A838BWR8"/>
<evidence type="ECO:0000256" key="1">
    <source>
        <dbReference type="ARBA" id="ARBA00010641"/>
    </source>
</evidence>
<dbReference type="GO" id="GO:0006352">
    <property type="term" value="P:DNA-templated transcription initiation"/>
    <property type="evidence" value="ECO:0007669"/>
    <property type="project" value="InterPro"/>
</dbReference>
<dbReference type="SUPFAM" id="SSF88659">
    <property type="entry name" value="Sigma3 and sigma4 domains of RNA polymerase sigma factors"/>
    <property type="match status" value="1"/>
</dbReference>
<comment type="caution">
    <text evidence="6">The sequence shown here is derived from an EMBL/GenBank/DDBJ whole genome shotgun (WGS) entry which is preliminary data.</text>
</comment>
<protein>
    <submittedName>
        <fullName evidence="6">Sigma-70 family RNA polymerase sigma factor</fullName>
    </submittedName>
</protein>
<evidence type="ECO:0000313" key="7">
    <source>
        <dbReference type="Proteomes" id="UP000572984"/>
    </source>
</evidence>
<dbReference type="PANTHER" id="PTHR43133:SF25">
    <property type="entry name" value="RNA POLYMERASE SIGMA FACTOR RFAY-RELATED"/>
    <property type="match status" value="1"/>
</dbReference>
<proteinExistence type="inferred from homology"/>
<evidence type="ECO:0000256" key="3">
    <source>
        <dbReference type="ARBA" id="ARBA00023082"/>
    </source>
</evidence>
<keyword evidence="3" id="KW-0731">Sigma factor</keyword>
<dbReference type="SUPFAM" id="SSF88946">
    <property type="entry name" value="Sigma2 domain of RNA polymerase sigma factors"/>
    <property type="match status" value="1"/>
</dbReference>
<evidence type="ECO:0000313" key="6">
    <source>
        <dbReference type="EMBL" id="MBA1159353.1"/>
    </source>
</evidence>
<dbReference type="InterPro" id="IPR039425">
    <property type="entry name" value="RNA_pol_sigma-70-like"/>
</dbReference>
<reference evidence="6 7" key="1">
    <citation type="submission" date="2020-07" db="EMBL/GenBank/DDBJ databases">
        <title>Draft genome and description of Microvirga mediterraneensis Marseille-Q2068 sp. nov.</title>
        <authorList>
            <person name="Boxberger M."/>
        </authorList>
    </citation>
    <scope>NUCLEOTIDE SEQUENCE [LARGE SCALE GENOMIC DNA]</scope>
    <source>
        <strain evidence="6 7">Marseille-Q2068</strain>
    </source>
</reference>
<dbReference type="InterPro" id="IPR036388">
    <property type="entry name" value="WH-like_DNA-bd_sf"/>
</dbReference>
<organism evidence="6 7">
    <name type="scientific">Microvirga mediterraneensis</name>
    <dbReference type="NCBI Taxonomy" id="2754695"/>
    <lineage>
        <taxon>Bacteria</taxon>
        <taxon>Pseudomonadati</taxon>
        <taxon>Pseudomonadota</taxon>
        <taxon>Alphaproteobacteria</taxon>
        <taxon>Hyphomicrobiales</taxon>
        <taxon>Methylobacteriaceae</taxon>
        <taxon>Microvirga</taxon>
    </lineage>
</organism>
<dbReference type="Gene3D" id="1.10.10.10">
    <property type="entry name" value="Winged helix-like DNA-binding domain superfamily/Winged helix DNA-binding domain"/>
    <property type="match status" value="1"/>
</dbReference>
<dbReference type="InterPro" id="IPR014284">
    <property type="entry name" value="RNA_pol_sigma-70_dom"/>
</dbReference>
<comment type="similarity">
    <text evidence="1">Belongs to the sigma-70 factor family. ECF subfamily.</text>
</comment>
<evidence type="ECO:0000256" key="4">
    <source>
        <dbReference type="ARBA" id="ARBA00023163"/>
    </source>
</evidence>
<feature type="domain" description="RNA polymerase sigma-70 region 2" evidence="5">
    <location>
        <begin position="17"/>
        <end position="77"/>
    </location>
</feature>
<dbReference type="Proteomes" id="UP000572984">
    <property type="component" value="Unassembled WGS sequence"/>
</dbReference>
<dbReference type="Gene3D" id="1.10.1740.10">
    <property type="match status" value="1"/>
</dbReference>
<evidence type="ECO:0000259" key="5">
    <source>
        <dbReference type="Pfam" id="PF04542"/>
    </source>
</evidence>
<accession>A0A838BWR8</accession>
<dbReference type="PANTHER" id="PTHR43133">
    <property type="entry name" value="RNA POLYMERASE ECF-TYPE SIGMA FACTO"/>
    <property type="match status" value="1"/>
</dbReference>
<sequence>MTRPAEFDRAVVALLVNLRAFALSLTRDRTKAEDLVQETCMRALGSWDHFEPGTNLGAWLFTMMRNRHYELSRRAARMVEDPEGLMAAMLETPGDQEPRVALADALRHLGATNPAYGEAAVLAGEGYSLEEIAHAQGVPTGTVKSRINRGRAYLAGMVA</sequence>
<dbReference type="InterPro" id="IPR013324">
    <property type="entry name" value="RNA_pol_sigma_r3/r4-like"/>
</dbReference>
<gene>
    <name evidence="6" type="ORF">H0S73_25075</name>
</gene>
<dbReference type="RefSeq" id="WP_181054942.1">
    <property type="nucleotide sequence ID" value="NZ_JACDXJ010000004.1"/>
</dbReference>
<dbReference type="NCBIfam" id="TIGR02937">
    <property type="entry name" value="sigma70-ECF"/>
    <property type="match status" value="1"/>
</dbReference>
<dbReference type="InterPro" id="IPR013325">
    <property type="entry name" value="RNA_pol_sigma_r2"/>
</dbReference>
<dbReference type="Pfam" id="PF04542">
    <property type="entry name" value="Sigma70_r2"/>
    <property type="match status" value="1"/>
</dbReference>
<evidence type="ECO:0000256" key="2">
    <source>
        <dbReference type="ARBA" id="ARBA00023015"/>
    </source>
</evidence>
<dbReference type="InterPro" id="IPR007627">
    <property type="entry name" value="RNA_pol_sigma70_r2"/>
</dbReference>
<dbReference type="GO" id="GO:0016987">
    <property type="term" value="F:sigma factor activity"/>
    <property type="evidence" value="ECO:0007669"/>
    <property type="project" value="UniProtKB-KW"/>
</dbReference>
<keyword evidence="4" id="KW-0804">Transcription</keyword>
<keyword evidence="2" id="KW-0805">Transcription regulation</keyword>
<name>A0A838BWR8_9HYPH</name>